<dbReference type="GO" id="GO:0003676">
    <property type="term" value="F:nucleic acid binding"/>
    <property type="evidence" value="ECO:0007669"/>
    <property type="project" value="InterPro"/>
</dbReference>
<evidence type="ECO:0000313" key="3">
    <source>
        <dbReference type="EMBL" id="JAG30409.1"/>
    </source>
</evidence>
<feature type="non-terminal residue" evidence="3">
    <location>
        <position position="213"/>
    </location>
</feature>
<dbReference type="Gene3D" id="3.30.420.10">
    <property type="entry name" value="Ribonuclease H-like superfamily/Ribonuclease H"/>
    <property type="match status" value="1"/>
</dbReference>
<dbReference type="InterPro" id="IPR041588">
    <property type="entry name" value="Integrase_H2C2"/>
</dbReference>
<dbReference type="Gene3D" id="1.10.340.70">
    <property type="match status" value="1"/>
</dbReference>
<dbReference type="SUPFAM" id="SSF53098">
    <property type="entry name" value="Ribonuclease H-like"/>
    <property type="match status" value="1"/>
</dbReference>
<dbReference type="InterPro" id="IPR050951">
    <property type="entry name" value="Retrovirus_Pol_polyprotein"/>
</dbReference>
<evidence type="ECO:0000256" key="1">
    <source>
        <dbReference type="ARBA" id="ARBA00012493"/>
    </source>
</evidence>
<gene>
    <name evidence="3" type="primary">K02A2.6_38</name>
    <name evidence="3" type="ORF">CM83_15646</name>
</gene>
<dbReference type="Pfam" id="PF17921">
    <property type="entry name" value="Integrase_H2C2"/>
    <property type="match status" value="1"/>
</dbReference>
<dbReference type="AlphaFoldDB" id="A0A0A9YE11"/>
<dbReference type="PROSITE" id="PS50994">
    <property type="entry name" value="INTEGRASE"/>
    <property type="match status" value="1"/>
</dbReference>
<sequence>NCEEFVNMVLKLSLHQTLKRSHLREQTSKDPTLSKLRTVIENDGCWDDPDLTNFKNIRDELSITSDGIVLRGLRIVVPSSLQRKVLELAHVGHQGISKTKELLRCKVWFPNLGKCVENLIKQCIPCQANSTSVNRDPLQPTITPRAAWEFISMDFLGPFPNGKYVMVMIDEYSKYPIAEVIGALKVEVVKEAAFKVFSAFGLPSVIKTDGGPP</sequence>
<dbReference type="InterPro" id="IPR036397">
    <property type="entry name" value="RNaseH_sf"/>
</dbReference>
<evidence type="ECO:0000259" key="2">
    <source>
        <dbReference type="PROSITE" id="PS50994"/>
    </source>
</evidence>
<dbReference type="GO" id="GO:0015074">
    <property type="term" value="P:DNA integration"/>
    <property type="evidence" value="ECO:0007669"/>
    <property type="project" value="InterPro"/>
</dbReference>
<protein>
    <recommendedName>
        <fullName evidence="1">RNA-directed DNA polymerase</fullName>
        <ecNumber evidence="1">2.7.7.49</ecNumber>
    </recommendedName>
</protein>
<dbReference type="GO" id="GO:0003964">
    <property type="term" value="F:RNA-directed DNA polymerase activity"/>
    <property type="evidence" value="ECO:0007669"/>
    <property type="project" value="UniProtKB-EC"/>
</dbReference>
<reference evidence="3" key="2">
    <citation type="submission" date="2014-07" db="EMBL/GenBank/DDBJ databases">
        <authorList>
            <person name="Hull J."/>
        </authorList>
    </citation>
    <scope>NUCLEOTIDE SEQUENCE</scope>
</reference>
<proteinExistence type="predicted"/>
<accession>A0A0A9YE11</accession>
<dbReference type="PANTHER" id="PTHR37984:SF11">
    <property type="entry name" value="INTEGRASE CATALYTIC DOMAIN-CONTAINING PROTEIN"/>
    <property type="match status" value="1"/>
</dbReference>
<feature type="domain" description="Integrase catalytic" evidence="2">
    <location>
        <begin position="136"/>
        <end position="213"/>
    </location>
</feature>
<organism evidence="3">
    <name type="scientific">Lygus hesperus</name>
    <name type="common">Western plant bug</name>
    <dbReference type="NCBI Taxonomy" id="30085"/>
    <lineage>
        <taxon>Eukaryota</taxon>
        <taxon>Metazoa</taxon>
        <taxon>Ecdysozoa</taxon>
        <taxon>Arthropoda</taxon>
        <taxon>Hexapoda</taxon>
        <taxon>Insecta</taxon>
        <taxon>Pterygota</taxon>
        <taxon>Neoptera</taxon>
        <taxon>Paraneoptera</taxon>
        <taxon>Hemiptera</taxon>
        <taxon>Heteroptera</taxon>
        <taxon>Panheteroptera</taxon>
        <taxon>Cimicomorpha</taxon>
        <taxon>Miridae</taxon>
        <taxon>Mirini</taxon>
        <taxon>Lygus</taxon>
    </lineage>
</organism>
<dbReference type="FunFam" id="1.10.340.70:FF:000003">
    <property type="entry name" value="Protein CBG25708"/>
    <property type="match status" value="1"/>
</dbReference>
<dbReference type="PANTHER" id="PTHR37984">
    <property type="entry name" value="PROTEIN CBG26694"/>
    <property type="match status" value="1"/>
</dbReference>
<dbReference type="EMBL" id="GBHO01013195">
    <property type="protein sequence ID" value="JAG30409.1"/>
    <property type="molecule type" value="Transcribed_RNA"/>
</dbReference>
<feature type="non-terminal residue" evidence="3">
    <location>
        <position position="1"/>
    </location>
</feature>
<dbReference type="EC" id="2.7.7.49" evidence="1"/>
<dbReference type="InterPro" id="IPR001584">
    <property type="entry name" value="Integrase_cat-core"/>
</dbReference>
<reference evidence="3" key="1">
    <citation type="journal article" date="2014" name="PLoS ONE">
        <title>Transcriptome-Based Identification of ABC Transporters in the Western Tarnished Plant Bug Lygus hesperus.</title>
        <authorList>
            <person name="Hull J.J."/>
            <person name="Chaney K."/>
            <person name="Geib S.M."/>
            <person name="Fabrick J.A."/>
            <person name="Brent C.S."/>
            <person name="Walsh D."/>
            <person name="Lavine L.C."/>
        </authorList>
    </citation>
    <scope>NUCLEOTIDE SEQUENCE</scope>
</reference>
<name>A0A0A9YE11_LYGHE</name>
<dbReference type="InterPro" id="IPR012337">
    <property type="entry name" value="RNaseH-like_sf"/>
</dbReference>